<keyword evidence="2" id="KW-1185">Reference proteome</keyword>
<accession>A0ABQ7R548</accession>
<evidence type="ECO:0000313" key="2">
    <source>
        <dbReference type="Proteomes" id="UP000823941"/>
    </source>
</evidence>
<comment type="caution">
    <text evidence="1">The sequence shown here is derived from an EMBL/GenBank/DDBJ whole genome shotgun (WGS) entry which is preliminary data.</text>
</comment>
<reference evidence="1 2" key="1">
    <citation type="submission" date="2021-06" db="EMBL/GenBank/DDBJ databases">
        <title>A haploid diamondback moth (Plutella xylostella L.) genome assembly resolves 31 chromosomes and identifies a diamide resistance mutation.</title>
        <authorList>
            <person name="Ward C.M."/>
            <person name="Perry K.D."/>
            <person name="Baker G."/>
            <person name="Powis K."/>
            <person name="Heckel D.G."/>
            <person name="Baxter S.W."/>
        </authorList>
    </citation>
    <scope>NUCLEOTIDE SEQUENCE [LARGE SCALE GENOMIC DNA]</scope>
    <source>
        <strain evidence="1 2">LV</strain>
        <tissue evidence="1">Single pupa</tissue>
    </source>
</reference>
<name>A0ABQ7R548_PLUXY</name>
<protein>
    <submittedName>
        <fullName evidence="1">Uncharacterized protein</fullName>
    </submittedName>
</protein>
<evidence type="ECO:0000313" key="1">
    <source>
        <dbReference type="EMBL" id="KAG7312426.1"/>
    </source>
</evidence>
<organism evidence="1 2">
    <name type="scientific">Plutella xylostella</name>
    <name type="common">Diamondback moth</name>
    <name type="synonym">Plutella maculipennis</name>
    <dbReference type="NCBI Taxonomy" id="51655"/>
    <lineage>
        <taxon>Eukaryota</taxon>
        <taxon>Metazoa</taxon>
        <taxon>Ecdysozoa</taxon>
        <taxon>Arthropoda</taxon>
        <taxon>Hexapoda</taxon>
        <taxon>Insecta</taxon>
        <taxon>Pterygota</taxon>
        <taxon>Neoptera</taxon>
        <taxon>Endopterygota</taxon>
        <taxon>Lepidoptera</taxon>
        <taxon>Glossata</taxon>
        <taxon>Ditrysia</taxon>
        <taxon>Yponomeutoidea</taxon>
        <taxon>Plutellidae</taxon>
        <taxon>Plutella</taxon>
    </lineage>
</organism>
<dbReference type="Proteomes" id="UP000823941">
    <property type="component" value="Chromosome 3"/>
</dbReference>
<sequence>MVVKKKSRDGDCLLELLALLCDQKPPRTIRDEQWICERKHTDSERAKTITRKQLPASCPINSLLCDYKKTNTVKKKHLKCSQTSGSND</sequence>
<gene>
    <name evidence="1" type="ORF">JYU34_001928</name>
</gene>
<proteinExistence type="predicted"/>
<dbReference type="EMBL" id="JAHIBW010000003">
    <property type="protein sequence ID" value="KAG7312426.1"/>
    <property type="molecule type" value="Genomic_DNA"/>
</dbReference>